<evidence type="ECO:0000256" key="1">
    <source>
        <dbReference type="ARBA" id="ARBA00004259"/>
    </source>
</evidence>
<evidence type="ECO:0000256" key="8">
    <source>
        <dbReference type="ARBA" id="ARBA00023242"/>
    </source>
</evidence>
<dbReference type="InterPro" id="IPR051345">
    <property type="entry name" value="Importin_beta-like_NTR"/>
</dbReference>
<dbReference type="GO" id="GO:0005737">
    <property type="term" value="C:cytoplasm"/>
    <property type="evidence" value="ECO:0007669"/>
    <property type="project" value="UniProtKB-SubCell"/>
</dbReference>
<organism evidence="13 14">
    <name type="scientific">Strigamia maritima</name>
    <name type="common">European centipede</name>
    <name type="synonym">Geophilus maritimus</name>
    <dbReference type="NCBI Taxonomy" id="126957"/>
    <lineage>
        <taxon>Eukaryota</taxon>
        <taxon>Metazoa</taxon>
        <taxon>Ecdysozoa</taxon>
        <taxon>Arthropoda</taxon>
        <taxon>Myriapoda</taxon>
        <taxon>Chilopoda</taxon>
        <taxon>Pleurostigmophora</taxon>
        <taxon>Geophilomorpha</taxon>
        <taxon>Linotaeniidae</taxon>
        <taxon>Strigamia</taxon>
    </lineage>
</organism>
<dbReference type="Pfam" id="PF24138">
    <property type="entry name" value="TPR_TNPO3_IPO13_2nd"/>
    <property type="match status" value="1"/>
</dbReference>
<dbReference type="InterPro" id="IPR001494">
    <property type="entry name" value="Importin-beta_N"/>
</dbReference>
<keyword evidence="8" id="KW-0539">Nucleus</keyword>
<comment type="subunit">
    <text evidence="10">Interacts with (GTP-bound) Ran. Interacts with (phosphorylated) SFRS1 and SFRS2; leading to their nuclear import. Interacts with NUP62. Interacts with RBM4. Interacts with CPSF6, promoting its nuclear import.</text>
</comment>
<dbReference type="eggNOG" id="KOG2081">
    <property type="taxonomic scope" value="Eukaryota"/>
</dbReference>
<dbReference type="PhylomeDB" id="T1JH21"/>
<keyword evidence="6" id="KW-0653">Protein transport</keyword>
<accession>T1JH21</accession>
<dbReference type="Pfam" id="PF24140">
    <property type="entry name" value="TPR_TNPO3_IPO13_3rd"/>
    <property type="match status" value="1"/>
</dbReference>
<dbReference type="EMBL" id="AFFK01024047">
    <property type="status" value="NOT_ANNOTATED_CDS"/>
    <property type="molecule type" value="Genomic_DNA"/>
</dbReference>
<dbReference type="InterPro" id="IPR011989">
    <property type="entry name" value="ARM-like"/>
</dbReference>
<dbReference type="OMA" id="YHKLLSQ"/>
<evidence type="ECO:0000256" key="5">
    <source>
        <dbReference type="ARBA" id="ARBA00022553"/>
    </source>
</evidence>
<protein>
    <recommendedName>
        <fullName evidence="11">Transportin-3</fullName>
    </recommendedName>
</protein>
<dbReference type="HOGENOM" id="CLU_005996_0_2_1"/>
<comment type="subcellular location">
    <subcellularLocation>
        <location evidence="2">Cytoplasm</location>
    </subcellularLocation>
    <subcellularLocation>
        <location evidence="1">Nucleus envelope</location>
    </subcellularLocation>
</comment>
<proteinExistence type="predicted"/>
<evidence type="ECO:0000256" key="4">
    <source>
        <dbReference type="ARBA" id="ARBA00022490"/>
    </source>
</evidence>
<reference evidence="14" key="1">
    <citation type="submission" date="2011-05" db="EMBL/GenBank/DDBJ databases">
        <authorList>
            <person name="Richards S.R."/>
            <person name="Qu J."/>
            <person name="Jiang H."/>
            <person name="Jhangiani S.N."/>
            <person name="Agravi P."/>
            <person name="Goodspeed R."/>
            <person name="Gross S."/>
            <person name="Mandapat C."/>
            <person name="Jackson L."/>
            <person name="Mathew T."/>
            <person name="Pu L."/>
            <person name="Thornton R."/>
            <person name="Saada N."/>
            <person name="Wilczek-Boney K.B."/>
            <person name="Lee S."/>
            <person name="Kovar C."/>
            <person name="Wu Y."/>
            <person name="Scherer S.E."/>
            <person name="Worley K.C."/>
            <person name="Muzny D.M."/>
            <person name="Gibbs R."/>
        </authorList>
    </citation>
    <scope>NUCLEOTIDE SEQUENCE</scope>
    <source>
        <strain evidence="14">Brora</strain>
    </source>
</reference>
<evidence type="ECO:0000256" key="10">
    <source>
        <dbReference type="ARBA" id="ARBA00063116"/>
    </source>
</evidence>
<dbReference type="PANTHER" id="PTHR12363:SF42">
    <property type="entry name" value="TRANSPORTIN-3"/>
    <property type="match status" value="1"/>
</dbReference>
<dbReference type="SMART" id="SM00913">
    <property type="entry name" value="IBN_N"/>
    <property type="match status" value="1"/>
</dbReference>
<dbReference type="InterPro" id="IPR058537">
    <property type="entry name" value="TPR_TNPO3_IPO13_4th"/>
</dbReference>
<dbReference type="STRING" id="126957.T1JH21"/>
<evidence type="ECO:0000313" key="14">
    <source>
        <dbReference type="Proteomes" id="UP000014500"/>
    </source>
</evidence>
<keyword evidence="7" id="KW-0007">Acetylation</keyword>
<evidence type="ECO:0000313" key="13">
    <source>
        <dbReference type="EnsemblMetazoa" id="SMAR013150-PA"/>
    </source>
</evidence>
<dbReference type="GO" id="GO:0005635">
    <property type="term" value="C:nuclear envelope"/>
    <property type="evidence" value="ECO:0007669"/>
    <property type="project" value="UniProtKB-SubCell"/>
</dbReference>
<evidence type="ECO:0000256" key="11">
    <source>
        <dbReference type="ARBA" id="ARBA00067328"/>
    </source>
</evidence>
<dbReference type="InterPro" id="IPR057942">
    <property type="entry name" value="TPR_TNPO3_IPO13_3rd"/>
</dbReference>
<dbReference type="Gene3D" id="1.25.10.10">
    <property type="entry name" value="Leucine-rich Repeat Variant"/>
    <property type="match status" value="1"/>
</dbReference>
<keyword evidence="3" id="KW-0813">Transport</keyword>
<keyword evidence="4" id="KW-0963">Cytoplasm</keyword>
<evidence type="ECO:0000256" key="3">
    <source>
        <dbReference type="ARBA" id="ARBA00022448"/>
    </source>
</evidence>
<dbReference type="EnsemblMetazoa" id="SMAR013150-RA">
    <property type="protein sequence ID" value="SMAR013150-PA"/>
    <property type="gene ID" value="SMAR013150"/>
</dbReference>
<reference evidence="13" key="2">
    <citation type="submission" date="2015-02" db="UniProtKB">
        <authorList>
            <consortium name="EnsemblMetazoa"/>
        </authorList>
    </citation>
    <scope>IDENTIFICATION</scope>
</reference>
<keyword evidence="5" id="KW-0597">Phosphoprotein</keyword>
<comment type="function">
    <text evidence="9">Importin, which transports target proteins into the nucleus. Specifically mediates the nuclear import of splicing factor serine/arginine (SR) proteins, such as RBM4, SFRS1 and SFRS2, by recognizing phosphorylated SR domains. Also mediates the nuclear import of serine/arginine (SR) protein CPSF6, independently of CPSF6 phosphorylation. The nuclear import process is regulated by the small GTPase Ran that partitions between cytoplasm and nucleus in the predominantly GDP- and GTP-bound form, respectively. Importin associates with target cargo proteins in the cytoplasm, and the competitive binding of GTP-bound Ran induces the release of cargos in the nucleus.</text>
</comment>
<evidence type="ECO:0000256" key="7">
    <source>
        <dbReference type="ARBA" id="ARBA00022990"/>
    </source>
</evidence>
<dbReference type="Proteomes" id="UP000014500">
    <property type="component" value="Unassembled WGS sequence"/>
</dbReference>
<evidence type="ECO:0000259" key="12">
    <source>
        <dbReference type="SMART" id="SM00913"/>
    </source>
</evidence>
<dbReference type="PANTHER" id="PTHR12363">
    <property type="entry name" value="TRANSPORTIN 3 AND IMPORTIN 13"/>
    <property type="match status" value="1"/>
</dbReference>
<dbReference type="GO" id="GO:0031267">
    <property type="term" value="F:small GTPase binding"/>
    <property type="evidence" value="ECO:0007669"/>
    <property type="project" value="InterPro"/>
</dbReference>
<dbReference type="AlphaFoldDB" id="T1JH21"/>
<keyword evidence="14" id="KW-1185">Reference proteome</keyword>
<evidence type="ECO:0000256" key="6">
    <source>
        <dbReference type="ARBA" id="ARBA00022927"/>
    </source>
</evidence>
<sequence>METSLENVSRAINVLYHNPDTTAKEKASAWLDKLQQSVIAWKISDELLQQNIDIESSYFAAQTMRTKIQFSFHELPGESHHQLRDSLLQHITRIITDENNSIILTQLCLALADFALQMTSWEMSTRDLIQQMSQNIQLIPALLEIVTVLPEEVYNRSLRLGENRRNDVLDEFSQVAPTVLQFLDSCMKFYDASDDARMQSKIIKCLTSWLSVDLMNTSKVARSDLFTSIISFLGNPWTPSMIHESASDCVCAALVLIENRRVHKDLTRVLFDSVHALIEPYHLSLTANDADKCSTYCRVFTEFAESFLDDIIENPDRKLGSLHTLDVILKCLESDDYEMAEITFNFWYGLAEKLERKCNENLNNLFAPYIEKLISGLCRLCRLQSDSSGIIEDDDDFSDFRMRISDLMKDVVVIVGSLNCFRKIFNDLGNQASNATWNMSESSLFVMSTIAKDVCLDEIEIVPKVINAILNLSDETHIAVRFTSIRLIGEFCDWVDKHPQTLEPILNFLLKCLRQRELSTVAAAALLNICSACTYQMGFHFDGLLHIIRNKQLFNISDEAAISLFKGSALILAKMSGERIHDGAMKLCEIPAGQLFQGINSDESVRIDPATSLDCLTVIFRHQTNLDLSVKNGQTHPCIFVIQQVWPIVFDICVRFQHDVRIVEKCCKCIRFMIRCVGRQLTPLIEQLVDQIVKLYGVHQHSCYLYLGSVLVDEYGEFQECHKGLIAMLEAFCGPTFLLMDGVDNLRSHPDTVEDLFRLCIKLLQNVTALFLQSSMFKSIFQCALAACALDHQDAISAVVKFFYELIRCQRIESEARSFLVECLDEFGASLMNNLIKACIFGQATFMIRDVADVIYELVVYDRGLACFWLENSLRILPSSGIGASQEQLSRFHKAVTGAGSKGDVFGAIRVLGRLYR</sequence>
<dbReference type="InterPro" id="IPR057941">
    <property type="entry name" value="TPR_TNPO3_IPO13_2nd"/>
</dbReference>
<dbReference type="InterPro" id="IPR013598">
    <property type="entry name" value="Exportin-1/Importin-b-like"/>
</dbReference>
<evidence type="ECO:0000256" key="2">
    <source>
        <dbReference type="ARBA" id="ARBA00004496"/>
    </source>
</evidence>
<dbReference type="GO" id="GO:0006606">
    <property type="term" value="P:protein import into nucleus"/>
    <property type="evidence" value="ECO:0007669"/>
    <property type="project" value="TreeGrafter"/>
</dbReference>
<feature type="domain" description="Importin N-terminal" evidence="12">
    <location>
        <begin position="27"/>
        <end position="93"/>
    </location>
</feature>
<dbReference type="Pfam" id="PF24139">
    <property type="entry name" value="TPR_TNPO3_IPO13_4th"/>
    <property type="match status" value="1"/>
</dbReference>
<evidence type="ECO:0000256" key="9">
    <source>
        <dbReference type="ARBA" id="ARBA00060097"/>
    </source>
</evidence>
<dbReference type="InterPro" id="IPR016024">
    <property type="entry name" value="ARM-type_fold"/>
</dbReference>
<dbReference type="Pfam" id="PF08389">
    <property type="entry name" value="Xpo1"/>
    <property type="match status" value="1"/>
</dbReference>
<dbReference type="FunFam" id="1.25.10.10:FF:000079">
    <property type="entry name" value="transportin-3 isoform X1"/>
    <property type="match status" value="1"/>
</dbReference>
<name>T1JH21_STRMM</name>
<dbReference type="SUPFAM" id="SSF48371">
    <property type="entry name" value="ARM repeat"/>
    <property type="match status" value="1"/>
</dbReference>